<dbReference type="AlphaFoldDB" id="A0A3B0ZS21"/>
<gene>
    <name evidence="1" type="ORF">MNBD_GAMMA18-2308</name>
</gene>
<dbReference type="EMBL" id="UOFP01000316">
    <property type="protein sequence ID" value="VAW90232.1"/>
    <property type="molecule type" value="Genomic_DNA"/>
</dbReference>
<organism evidence="1">
    <name type="scientific">hydrothermal vent metagenome</name>
    <dbReference type="NCBI Taxonomy" id="652676"/>
    <lineage>
        <taxon>unclassified sequences</taxon>
        <taxon>metagenomes</taxon>
        <taxon>ecological metagenomes</taxon>
    </lineage>
</organism>
<name>A0A3B0ZS21_9ZZZZ</name>
<proteinExistence type="predicted"/>
<protein>
    <submittedName>
        <fullName evidence="1">Uncharacterized protein</fullName>
    </submittedName>
</protein>
<sequence>MLYFIIEQFNDNINIRSEIGLLVLRDVEKIKVPLLHRIFVRSV</sequence>
<reference evidence="1" key="1">
    <citation type="submission" date="2018-06" db="EMBL/GenBank/DDBJ databases">
        <authorList>
            <person name="Zhirakovskaya E."/>
        </authorList>
    </citation>
    <scope>NUCLEOTIDE SEQUENCE</scope>
</reference>
<accession>A0A3B0ZS21</accession>
<evidence type="ECO:0000313" key="1">
    <source>
        <dbReference type="EMBL" id="VAW90232.1"/>
    </source>
</evidence>